<dbReference type="GO" id="GO:0020037">
    <property type="term" value="F:heme binding"/>
    <property type="evidence" value="ECO:0007669"/>
    <property type="project" value="InterPro"/>
</dbReference>
<evidence type="ECO:0000256" key="4">
    <source>
        <dbReference type="ARBA" id="ARBA00022605"/>
    </source>
</evidence>
<name>A0A8J7MH45_9BACT</name>
<dbReference type="InterPro" id="IPR006066">
    <property type="entry name" value="NO2/SO3_Rdtase_FeS/sirohaem_BS"/>
</dbReference>
<dbReference type="FunFam" id="3.30.413.10:FF:000003">
    <property type="entry name" value="Sulfite reductase [NADPH] hemoprotein beta-component"/>
    <property type="match status" value="1"/>
</dbReference>
<dbReference type="Pfam" id="PF03460">
    <property type="entry name" value="NIR_SIR_ferr"/>
    <property type="match status" value="2"/>
</dbReference>
<dbReference type="GO" id="GO:0000103">
    <property type="term" value="P:sulfate assimilation"/>
    <property type="evidence" value="ECO:0007669"/>
    <property type="project" value="UniProtKB-UniRule"/>
</dbReference>
<dbReference type="FunFam" id="3.30.413.10:FF:000004">
    <property type="entry name" value="Sulfite reductase [NADPH] hemoprotein beta-component"/>
    <property type="match status" value="1"/>
</dbReference>
<keyword evidence="3 15" id="KW-0004">4Fe-4S</keyword>
<dbReference type="GO" id="GO:0050311">
    <property type="term" value="F:sulfite reductase (ferredoxin) activity"/>
    <property type="evidence" value="ECO:0007669"/>
    <property type="project" value="TreeGrafter"/>
</dbReference>
<dbReference type="GO" id="GO:0051539">
    <property type="term" value="F:4 iron, 4 sulfur cluster binding"/>
    <property type="evidence" value="ECO:0007669"/>
    <property type="project" value="UniProtKB-KW"/>
</dbReference>
<dbReference type="SUPFAM" id="SSF55124">
    <property type="entry name" value="Nitrite/Sulfite reductase N-terminal domain-like"/>
    <property type="match status" value="2"/>
</dbReference>
<dbReference type="HAMAP" id="MF_01540">
    <property type="entry name" value="CysI"/>
    <property type="match status" value="1"/>
</dbReference>
<evidence type="ECO:0000256" key="2">
    <source>
        <dbReference type="ARBA" id="ARBA00010429"/>
    </source>
</evidence>
<dbReference type="GO" id="GO:0009337">
    <property type="term" value="C:sulfite reductase complex (NADPH)"/>
    <property type="evidence" value="ECO:0007669"/>
    <property type="project" value="InterPro"/>
</dbReference>
<comment type="cofactor">
    <cofactor evidence="15">
        <name>siroheme</name>
        <dbReference type="ChEBI" id="CHEBI:60052"/>
    </cofactor>
    <text evidence="15">Binds 1 siroheme per subunit.</text>
</comment>
<sequence>MSKKLSANEPLKVNSNYLRGNLANEIADVSTGGITEDSIQLIKFHGAYVQDDRDVRAGRRKKKLEKSYSFLIRVRVPGGVATSDQWLQMDRIADELANGTLKLTTRQAFQLHGVIKRNLKRSIQEINQAAMDTIAACGDVNRNVMANPNPDLSFAHADALKLAEDISAHLTPQTRAYHEIWLDEEKVISSEEEQEPIYGKTYLPRKFKITVAVPPSNDVDIYAHCLSFVAIIDGDKVVGYNIAVGGGMGMTHGQTATFPRTADIIGFCTPEQAVDVAEKVVLVQRDFGDRTDRKHSRLKYTVEDMGADGFLAKLNEYLGYDLEPARPFEFTHNGDRFGWVEDTNGNSHLTLFVQGGRVIDKPGSQMKTGLREIAKIHKGDFRLTANQNVMLANITPETRPQIEALLEKYQISESHVASALRLNSIACVSLPTCGLALAEAERFLPDVITELEEVIEEAGLRHDAITIRMTGCPNGCGRPFLGEIGFVGRAPGKYNVYLGAGFHGERLNKLYRESFPAEKIKDLLKPIIKQYATEREDGEHFGDFCVRKGFVAATTAGNNFHANIDTENLSKV</sequence>
<keyword evidence="9 15" id="KW-0408">Iron</keyword>
<dbReference type="EMBL" id="JAENIM010000041">
    <property type="protein sequence ID" value="MBK1791749.1"/>
    <property type="molecule type" value="Genomic_DNA"/>
</dbReference>
<accession>A0A8J7MH45</accession>
<dbReference type="GO" id="GO:0050661">
    <property type="term" value="F:NADP binding"/>
    <property type="evidence" value="ECO:0007669"/>
    <property type="project" value="InterPro"/>
</dbReference>
<feature type="binding site" description="axial binding residue" evidence="15">
    <location>
        <position position="476"/>
    </location>
    <ligand>
        <name>siroheme</name>
        <dbReference type="ChEBI" id="CHEBI:60052"/>
    </ligand>
    <ligandPart>
        <name>Fe</name>
        <dbReference type="ChEBI" id="CHEBI:18248"/>
    </ligandPart>
</feature>
<comment type="pathway">
    <text evidence="1 15">Sulfur metabolism; hydrogen sulfide biosynthesis; hydrogen sulfide from sulfite (NADPH route): step 1/1.</text>
</comment>
<evidence type="ECO:0000313" key="19">
    <source>
        <dbReference type="Proteomes" id="UP000624703"/>
    </source>
</evidence>
<feature type="domain" description="Nitrite/Sulfite reductase ferredoxin-like" evidence="17">
    <location>
        <begin position="344"/>
        <end position="408"/>
    </location>
</feature>
<dbReference type="RefSeq" id="WP_200311768.1">
    <property type="nucleotide sequence ID" value="NZ_JAENIM010000041.1"/>
</dbReference>
<dbReference type="GO" id="GO:0019344">
    <property type="term" value="P:cysteine biosynthetic process"/>
    <property type="evidence" value="ECO:0007669"/>
    <property type="project" value="UniProtKB-KW"/>
</dbReference>
<dbReference type="Proteomes" id="UP000624703">
    <property type="component" value="Unassembled WGS sequence"/>
</dbReference>
<evidence type="ECO:0000256" key="15">
    <source>
        <dbReference type="HAMAP-Rule" id="MF_01540"/>
    </source>
</evidence>
<gene>
    <name evidence="15" type="primary">cysI</name>
    <name evidence="18" type="ORF">JIN82_11350</name>
</gene>
<dbReference type="InterPro" id="IPR036136">
    <property type="entry name" value="Nit/Sulf_reduc_fer-like_dom_sf"/>
</dbReference>
<dbReference type="InterPro" id="IPR045169">
    <property type="entry name" value="NO2/SO3_Rdtase_4Fe4S_prot"/>
</dbReference>
<keyword evidence="11 15" id="KW-0198">Cysteine biosynthesis</keyword>
<evidence type="ECO:0000256" key="3">
    <source>
        <dbReference type="ARBA" id="ARBA00022485"/>
    </source>
</evidence>
<feature type="domain" description="Nitrite/Sulfite reductase ferredoxin-like" evidence="17">
    <location>
        <begin position="68"/>
        <end position="128"/>
    </location>
</feature>
<dbReference type="Gene3D" id="3.30.413.10">
    <property type="entry name" value="Sulfite Reductase Hemoprotein, domain 1"/>
    <property type="match status" value="2"/>
</dbReference>
<dbReference type="GO" id="GO:0046872">
    <property type="term" value="F:metal ion binding"/>
    <property type="evidence" value="ECO:0007669"/>
    <property type="project" value="UniProtKB-KW"/>
</dbReference>
<evidence type="ECO:0000256" key="10">
    <source>
        <dbReference type="ARBA" id="ARBA00023014"/>
    </source>
</evidence>
<keyword evidence="8 15" id="KW-0560">Oxidoreductase</keyword>
<evidence type="ECO:0000259" key="16">
    <source>
        <dbReference type="Pfam" id="PF01077"/>
    </source>
</evidence>
<protein>
    <recommendedName>
        <fullName evidence="15">Sulfite reductase [NADPH] hemoprotein beta-component</fullName>
        <shortName evidence="15">SiR-HP</shortName>
        <shortName evidence="15">SiRHP</shortName>
        <ecNumber evidence="15">1.8.1.2</ecNumber>
    </recommendedName>
</protein>
<proteinExistence type="inferred from homology"/>
<keyword evidence="10 15" id="KW-0411">Iron-sulfur</keyword>
<evidence type="ECO:0000259" key="17">
    <source>
        <dbReference type="Pfam" id="PF03460"/>
    </source>
</evidence>
<comment type="function">
    <text evidence="13 15">Component of the sulfite reductase complex that catalyzes the 6-electron reduction of sulfite to sulfide. This is one of several activities required for the biosynthesis of L-cysteine from sulfate.</text>
</comment>
<keyword evidence="5 15" id="KW-0349">Heme</keyword>
<dbReference type="InterPro" id="IPR011786">
    <property type="entry name" value="CysI"/>
</dbReference>
<evidence type="ECO:0000256" key="1">
    <source>
        <dbReference type="ARBA" id="ARBA00004774"/>
    </source>
</evidence>
<feature type="binding site" evidence="15">
    <location>
        <position position="472"/>
    </location>
    <ligand>
        <name>[4Fe-4S] cluster</name>
        <dbReference type="ChEBI" id="CHEBI:49883"/>
    </ligand>
</feature>
<evidence type="ECO:0000256" key="12">
    <source>
        <dbReference type="ARBA" id="ARBA00052219"/>
    </source>
</evidence>
<dbReference type="EC" id="1.8.1.2" evidence="15"/>
<evidence type="ECO:0000256" key="7">
    <source>
        <dbReference type="ARBA" id="ARBA00022857"/>
    </source>
</evidence>
<dbReference type="InterPro" id="IPR006067">
    <property type="entry name" value="NO2/SO3_Rdtase_4Fe4S_dom"/>
</dbReference>
<evidence type="ECO:0000256" key="6">
    <source>
        <dbReference type="ARBA" id="ARBA00022723"/>
    </source>
</evidence>
<feature type="binding site" evidence="15">
    <location>
        <position position="427"/>
    </location>
    <ligand>
        <name>[4Fe-4S] cluster</name>
        <dbReference type="ChEBI" id="CHEBI:49883"/>
    </ligand>
</feature>
<evidence type="ECO:0000256" key="14">
    <source>
        <dbReference type="ARBA" id="ARBA00062253"/>
    </source>
</evidence>
<dbReference type="InterPro" id="IPR005117">
    <property type="entry name" value="NiRdtase/SiRdtase_haem-b_fer"/>
</dbReference>
<organism evidence="18 19">
    <name type="scientific">Persicirhabdus sediminis</name>
    <dbReference type="NCBI Taxonomy" id="454144"/>
    <lineage>
        <taxon>Bacteria</taxon>
        <taxon>Pseudomonadati</taxon>
        <taxon>Verrucomicrobiota</taxon>
        <taxon>Verrucomicrobiia</taxon>
        <taxon>Verrucomicrobiales</taxon>
        <taxon>Verrucomicrobiaceae</taxon>
        <taxon>Persicirhabdus</taxon>
    </lineage>
</organism>
<keyword evidence="4 15" id="KW-0028">Amino-acid biosynthesis</keyword>
<keyword evidence="7 15" id="KW-0521">NADP</keyword>
<dbReference type="PROSITE" id="PS00365">
    <property type="entry name" value="NIR_SIR"/>
    <property type="match status" value="1"/>
</dbReference>
<dbReference type="PRINTS" id="PR00397">
    <property type="entry name" value="SIROHAEM"/>
</dbReference>
<dbReference type="Pfam" id="PF01077">
    <property type="entry name" value="NIR_SIR"/>
    <property type="match status" value="1"/>
</dbReference>
<feature type="binding site" evidence="15">
    <location>
        <position position="476"/>
    </location>
    <ligand>
        <name>[4Fe-4S] cluster</name>
        <dbReference type="ChEBI" id="CHEBI:49883"/>
    </ligand>
</feature>
<dbReference type="NCBIfam" id="NF010029">
    <property type="entry name" value="PRK13504.1"/>
    <property type="match status" value="1"/>
</dbReference>
<comment type="cofactor">
    <cofactor evidence="15">
        <name>[4Fe-4S] cluster</name>
        <dbReference type="ChEBI" id="CHEBI:49883"/>
    </cofactor>
    <text evidence="15">Binds 1 [4Fe-4S] cluster per subunit.</text>
</comment>
<evidence type="ECO:0000256" key="13">
    <source>
        <dbReference type="ARBA" id="ARBA00057160"/>
    </source>
</evidence>
<comment type="caution">
    <text evidence="18">The sequence shown here is derived from an EMBL/GenBank/DDBJ whole genome shotgun (WGS) entry which is preliminary data.</text>
</comment>
<evidence type="ECO:0000256" key="9">
    <source>
        <dbReference type="ARBA" id="ARBA00023004"/>
    </source>
</evidence>
<feature type="domain" description="Nitrite/sulphite reductase 4Fe-4S" evidence="16">
    <location>
        <begin position="167"/>
        <end position="319"/>
    </location>
</feature>
<dbReference type="PANTHER" id="PTHR11493">
    <property type="entry name" value="SULFITE REDUCTASE [NADPH] SUBUNIT BETA-RELATED"/>
    <property type="match status" value="1"/>
</dbReference>
<evidence type="ECO:0000256" key="11">
    <source>
        <dbReference type="ARBA" id="ARBA00023192"/>
    </source>
</evidence>
<comment type="similarity">
    <text evidence="2 15">Belongs to the nitrite and sulfite reductase 4Fe-4S domain family.</text>
</comment>
<comment type="catalytic activity">
    <reaction evidence="12 15">
        <text>hydrogen sulfide + 3 NADP(+) + 3 H2O = sulfite + 3 NADPH + 4 H(+)</text>
        <dbReference type="Rhea" id="RHEA:13801"/>
        <dbReference type="ChEBI" id="CHEBI:15377"/>
        <dbReference type="ChEBI" id="CHEBI:15378"/>
        <dbReference type="ChEBI" id="CHEBI:17359"/>
        <dbReference type="ChEBI" id="CHEBI:29919"/>
        <dbReference type="ChEBI" id="CHEBI:57783"/>
        <dbReference type="ChEBI" id="CHEBI:58349"/>
        <dbReference type="EC" id="1.8.1.2"/>
    </reaction>
</comment>
<dbReference type="InterPro" id="IPR045854">
    <property type="entry name" value="NO2/SO3_Rdtase_4Fe4S_sf"/>
</dbReference>
<dbReference type="PANTHER" id="PTHR11493:SF47">
    <property type="entry name" value="SULFITE REDUCTASE [NADPH] SUBUNIT BETA"/>
    <property type="match status" value="1"/>
</dbReference>
<dbReference type="SUPFAM" id="SSF56014">
    <property type="entry name" value="Nitrite and sulphite reductase 4Fe-4S domain-like"/>
    <property type="match status" value="2"/>
</dbReference>
<reference evidence="18" key="1">
    <citation type="submission" date="2021-01" db="EMBL/GenBank/DDBJ databases">
        <title>Modified the classification status of verrucomicrobia.</title>
        <authorList>
            <person name="Feng X."/>
        </authorList>
    </citation>
    <scope>NUCLEOTIDE SEQUENCE</scope>
    <source>
        <strain evidence="18">_KCTC 22039</strain>
    </source>
</reference>
<comment type="subunit">
    <text evidence="14 15">Alpha(8)-beta(8). The alpha component is a flavoprotein, the beta component is a hemoprotein.</text>
</comment>
<keyword evidence="6 15" id="KW-0479">Metal-binding</keyword>
<feature type="binding site" evidence="15">
    <location>
        <position position="433"/>
    </location>
    <ligand>
        <name>[4Fe-4S] cluster</name>
        <dbReference type="ChEBI" id="CHEBI:49883"/>
    </ligand>
</feature>
<evidence type="ECO:0000313" key="18">
    <source>
        <dbReference type="EMBL" id="MBK1791749.1"/>
    </source>
</evidence>
<dbReference type="GO" id="GO:0004783">
    <property type="term" value="F:sulfite reductase (NADPH) activity"/>
    <property type="evidence" value="ECO:0007669"/>
    <property type="project" value="UniProtKB-UniRule"/>
</dbReference>
<evidence type="ECO:0000256" key="8">
    <source>
        <dbReference type="ARBA" id="ARBA00023002"/>
    </source>
</evidence>
<dbReference type="AlphaFoldDB" id="A0A8J7MH45"/>
<dbReference type="GO" id="GO:0070814">
    <property type="term" value="P:hydrogen sulfide biosynthetic process"/>
    <property type="evidence" value="ECO:0007669"/>
    <property type="project" value="UniProtKB-UniRule"/>
</dbReference>
<dbReference type="NCBIfam" id="TIGR02041">
    <property type="entry name" value="CysI"/>
    <property type="match status" value="1"/>
</dbReference>
<dbReference type="UniPathway" id="UPA00140">
    <property type="reaction ID" value="UER00207"/>
</dbReference>
<evidence type="ECO:0000256" key="5">
    <source>
        <dbReference type="ARBA" id="ARBA00022617"/>
    </source>
</evidence>
<keyword evidence="19" id="KW-1185">Reference proteome</keyword>